<dbReference type="PANTHER" id="PTHR36337:SF1">
    <property type="entry name" value="OBSCURIN-LIKE PROTEIN"/>
    <property type="match status" value="1"/>
</dbReference>
<name>A0AAV7GLH4_DENCH</name>
<reference evidence="1 2" key="1">
    <citation type="journal article" date="2021" name="Hortic Res">
        <title>Chromosome-scale assembly of the Dendrobium chrysotoxum genome enhances the understanding of orchid evolution.</title>
        <authorList>
            <person name="Zhang Y."/>
            <person name="Zhang G.Q."/>
            <person name="Zhang D."/>
            <person name="Liu X.D."/>
            <person name="Xu X.Y."/>
            <person name="Sun W.H."/>
            <person name="Yu X."/>
            <person name="Zhu X."/>
            <person name="Wang Z.W."/>
            <person name="Zhao X."/>
            <person name="Zhong W.Y."/>
            <person name="Chen H."/>
            <person name="Yin W.L."/>
            <person name="Huang T."/>
            <person name="Niu S.C."/>
            <person name="Liu Z.J."/>
        </authorList>
    </citation>
    <scope>NUCLEOTIDE SEQUENCE [LARGE SCALE GENOMIC DNA]</scope>
    <source>
        <strain evidence="1">Lindl</strain>
    </source>
</reference>
<evidence type="ECO:0000313" key="2">
    <source>
        <dbReference type="Proteomes" id="UP000775213"/>
    </source>
</evidence>
<dbReference type="PANTHER" id="PTHR36337">
    <property type="entry name" value="OBSCURIN-LIKE PROTEIN"/>
    <property type="match status" value="1"/>
</dbReference>
<organism evidence="1 2">
    <name type="scientific">Dendrobium chrysotoxum</name>
    <name type="common">Orchid</name>
    <dbReference type="NCBI Taxonomy" id="161865"/>
    <lineage>
        <taxon>Eukaryota</taxon>
        <taxon>Viridiplantae</taxon>
        <taxon>Streptophyta</taxon>
        <taxon>Embryophyta</taxon>
        <taxon>Tracheophyta</taxon>
        <taxon>Spermatophyta</taxon>
        <taxon>Magnoliopsida</taxon>
        <taxon>Liliopsida</taxon>
        <taxon>Asparagales</taxon>
        <taxon>Orchidaceae</taxon>
        <taxon>Epidendroideae</taxon>
        <taxon>Malaxideae</taxon>
        <taxon>Dendrobiinae</taxon>
        <taxon>Dendrobium</taxon>
    </lineage>
</organism>
<dbReference type="AlphaFoldDB" id="A0AAV7GLH4"/>
<gene>
    <name evidence="1" type="ORF">IEQ34_014739</name>
</gene>
<dbReference type="SUPFAM" id="SSF48371">
    <property type="entry name" value="ARM repeat"/>
    <property type="match status" value="1"/>
</dbReference>
<accession>A0AAV7GLH4</accession>
<evidence type="ECO:0000313" key="1">
    <source>
        <dbReference type="EMBL" id="KAH0456832.1"/>
    </source>
</evidence>
<dbReference type="Proteomes" id="UP000775213">
    <property type="component" value="Unassembled WGS sequence"/>
</dbReference>
<protein>
    <submittedName>
        <fullName evidence="1">Uncharacterized protein</fullName>
    </submittedName>
</protein>
<keyword evidence="2" id="KW-1185">Reference proteome</keyword>
<sequence length="809" mass="89977">MQVNSQTRVLLLEDWLRSTAGTSNAPSPAVTAVSAQSILQAWAELRDPSVPSSDPSRLVAALQTLDAARYSLHIADPQAKLLLFLLSSDPPVPPNSLSFVFRLLYFWLRKTARVSPSLVNSAAAEISRILSSRPQCPAMSVLLLGALIATPALEFSYRRDCLDLLCRILELVQLEEEVVAEVFAGIGYALSRSDEPYFSKIFSFFLRVWNRGSPPPSVYYGLMILSLLEWLVMSFIKLRSLEKVEVVCGELSAAKWEARGYAPFAVSMASAGFLRAFRLVPATSRVRLSPDMRNSVEGSISSVAGRVISNLDGSLESSHLLRCISIGLARAGPVSFSAPILLALCTALLQEIFPLGNFCRMAVEIQEGSSGDFVLEKVKRHLDSVAFKEAGGITSVFCNQYASADKEHKRIVENYMWEYSLEFYSNLRTVALVHRGKHDELLEYLEKVAEAAFLMIVVYAAEVASQKLNPKSSHGIQPQSSVRILIAFSCIEYMRRVRLPEYTDAVRRAVLTMQENAALCVSFVESMPSYSELTYNQGLFALVGARYVWSEDEVQTARILFFLRVIPTCISLISASVFGKLIAPTMFLYLQHPNEKVARASHSVFVALMSSGKDSDKDERLDLKEKLVFYYTQRSLEAYPGITPFEGLASGVAALVRHLPAGSPAIFYCINCLTEKALDLCKEYINEDADVWRTWEGSLETCKKVLDLLMRLIYLVDIQVLPYLLKQLAEFILQLPEDGQKVMLDELYAQVAESDDVTRKPVLVSWLQSLSYLCSQKDTLRNHPKNLISPSNTAVSMNGASGQILQSML</sequence>
<dbReference type="InterPro" id="IPR016024">
    <property type="entry name" value="ARM-type_fold"/>
</dbReference>
<comment type="caution">
    <text evidence="1">The sequence shown here is derived from an EMBL/GenBank/DDBJ whole genome shotgun (WGS) entry which is preliminary data.</text>
</comment>
<dbReference type="EMBL" id="JAGFBR010000013">
    <property type="protein sequence ID" value="KAH0456832.1"/>
    <property type="molecule type" value="Genomic_DNA"/>
</dbReference>
<proteinExistence type="predicted"/>